<reference evidence="1" key="1">
    <citation type="submission" date="2021-11" db="EMBL/GenBank/DDBJ databases">
        <title>Description of novel Flavobacterium species.</title>
        <authorList>
            <person name="Saticioglu I.B."/>
            <person name="Ay H."/>
            <person name="Altun S."/>
            <person name="Duman M."/>
        </authorList>
    </citation>
    <scope>NUCLEOTIDE SEQUENCE</scope>
    <source>
        <strain evidence="1">F-30</strain>
    </source>
</reference>
<accession>A0ABS8MI78</accession>
<dbReference type="Proteomes" id="UP001430679">
    <property type="component" value="Unassembled WGS sequence"/>
</dbReference>
<dbReference type="EMBL" id="JAJJMM010000001">
    <property type="protein sequence ID" value="MCC9065179.1"/>
    <property type="molecule type" value="Genomic_DNA"/>
</dbReference>
<keyword evidence="2" id="KW-1185">Reference proteome</keyword>
<organism evidence="1 2">
    <name type="scientific">Flavobacterium piscisymbiosum</name>
    <dbReference type="NCBI Taxonomy" id="2893753"/>
    <lineage>
        <taxon>Bacteria</taxon>
        <taxon>Pseudomonadati</taxon>
        <taxon>Bacteroidota</taxon>
        <taxon>Flavobacteriia</taxon>
        <taxon>Flavobacteriales</taxon>
        <taxon>Flavobacteriaceae</taxon>
        <taxon>Flavobacterium</taxon>
    </lineage>
</organism>
<evidence type="ECO:0000313" key="2">
    <source>
        <dbReference type="Proteomes" id="UP001430679"/>
    </source>
</evidence>
<gene>
    <name evidence="1" type="ORF">LNP81_19415</name>
</gene>
<protein>
    <submittedName>
        <fullName evidence="1">Uncharacterized protein</fullName>
    </submittedName>
</protein>
<name>A0ABS8MI78_9FLAO</name>
<sequence>MNTAIKNNLWSQFETTKEIFLAKKDLHPLFEQFKFFISEINIEKLISQFESEIELNISEWWINKERDIDLNSKLFAILFTYGDLKEKLPQALVYGINQIETPLKKQLETYDLGWHEYADGYYALPGINLDFCQALQKLNYKNLEGSQDEEIDWYELEGRIELFNTYKFAIAYALHESLNNLMQLNKLISINSVVPLHFLLQQYDEDVTPLLILE</sequence>
<evidence type="ECO:0000313" key="1">
    <source>
        <dbReference type="EMBL" id="MCC9065179.1"/>
    </source>
</evidence>
<dbReference type="RefSeq" id="WP_230038709.1">
    <property type="nucleotide sequence ID" value="NZ_JAJJMM010000001.1"/>
</dbReference>
<proteinExistence type="predicted"/>
<comment type="caution">
    <text evidence="1">The sequence shown here is derived from an EMBL/GenBank/DDBJ whole genome shotgun (WGS) entry which is preliminary data.</text>
</comment>